<dbReference type="InterPro" id="IPR001647">
    <property type="entry name" value="HTH_TetR"/>
</dbReference>
<dbReference type="InterPro" id="IPR009057">
    <property type="entry name" value="Homeodomain-like_sf"/>
</dbReference>
<sequence>MPPKPSATPRKQPKQERSQATVEAILLATTHILTENGYDQLTTNRVAERAGVSIGSLYQYFPNKQALIFALAEHHANEMVQLAQHHLEGLSDRTIPEVLRQIIKAALAAHAVNPKLHRVLHEQIPHSEVMQRLDKAKMDNLLRSFLAQRCDQIQPKNLELTVFMIERTIRALIHGATIDRPELLKTGEFEQELMVMLSAYLVKSDE</sequence>
<dbReference type="PROSITE" id="PS01081">
    <property type="entry name" value="HTH_TETR_1"/>
    <property type="match status" value="1"/>
</dbReference>
<keyword evidence="5" id="KW-1185">Reference proteome</keyword>
<dbReference type="InterPro" id="IPR023772">
    <property type="entry name" value="DNA-bd_HTH_TetR-type_CS"/>
</dbReference>
<gene>
    <name evidence="4" type="ORF">UH38_23180</name>
</gene>
<dbReference type="InterPro" id="IPR050109">
    <property type="entry name" value="HTH-type_TetR-like_transc_reg"/>
</dbReference>
<accession>A0A0D8ZMA5</accession>
<name>A0A0D8ZMA5_9CYAN</name>
<proteinExistence type="predicted"/>
<dbReference type="Gene3D" id="1.10.357.10">
    <property type="entry name" value="Tetracycline Repressor, domain 2"/>
    <property type="match status" value="1"/>
</dbReference>
<dbReference type="PANTHER" id="PTHR30055">
    <property type="entry name" value="HTH-TYPE TRANSCRIPTIONAL REGULATOR RUTR"/>
    <property type="match status" value="1"/>
</dbReference>
<dbReference type="Pfam" id="PF00440">
    <property type="entry name" value="TetR_N"/>
    <property type="match status" value="1"/>
</dbReference>
<dbReference type="AlphaFoldDB" id="A0A0D8ZMA5"/>
<evidence type="ECO:0000256" key="1">
    <source>
        <dbReference type="ARBA" id="ARBA00023125"/>
    </source>
</evidence>
<dbReference type="SUPFAM" id="SSF46689">
    <property type="entry name" value="Homeodomain-like"/>
    <property type="match status" value="1"/>
</dbReference>
<dbReference type="RefSeq" id="WP_045057079.1">
    <property type="nucleotide sequence ID" value="NZ_CAWMDP010000043.1"/>
</dbReference>
<keyword evidence="1 2" id="KW-0238">DNA-binding</keyword>
<evidence type="ECO:0000313" key="4">
    <source>
        <dbReference type="EMBL" id="KJH69574.1"/>
    </source>
</evidence>
<evidence type="ECO:0000313" key="5">
    <source>
        <dbReference type="Proteomes" id="UP000032452"/>
    </source>
</evidence>
<dbReference type="EMBL" id="JYON01000039">
    <property type="protein sequence ID" value="KJH69574.1"/>
    <property type="molecule type" value="Genomic_DNA"/>
</dbReference>
<evidence type="ECO:0000259" key="3">
    <source>
        <dbReference type="PROSITE" id="PS50977"/>
    </source>
</evidence>
<feature type="domain" description="HTH tetR-type" evidence="3">
    <location>
        <begin position="19"/>
        <end position="79"/>
    </location>
</feature>
<reference evidence="4 5" key="1">
    <citation type="submission" date="2015-02" db="EMBL/GenBank/DDBJ databases">
        <title>Draft genome of a novel marine cyanobacterium (Chroococcales) isolated from South Atlantic Ocean.</title>
        <authorList>
            <person name="Rigonato J."/>
            <person name="Alvarenga D.O."/>
            <person name="Branco L.H."/>
            <person name="Varani A.M."/>
            <person name="Brandini F.P."/>
            <person name="Fiore M.F."/>
        </authorList>
    </citation>
    <scope>NUCLEOTIDE SEQUENCE [LARGE SCALE GENOMIC DNA]</scope>
    <source>
        <strain evidence="4 5">CENA595</strain>
    </source>
</reference>
<dbReference type="PRINTS" id="PR00455">
    <property type="entry name" value="HTHTETR"/>
</dbReference>
<dbReference type="Pfam" id="PF17918">
    <property type="entry name" value="TetR_C_15"/>
    <property type="match status" value="1"/>
</dbReference>
<dbReference type="PANTHER" id="PTHR30055:SF223">
    <property type="entry name" value="HTH-TYPE TRANSCRIPTIONAL REGULATOR UIDR"/>
    <property type="match status" value="1"/>
</dbReference>
<feature type="DNA-binding region" description="H-T-H motif" evidence="2">
    <location>
        <begin position="42"/>
        <end position="61"/>
    </location>
</feature>
<dbReference type="OrthoDB" id="9783238at2"/>
<dbReference type="Proteomes" id="UP000032452">
    <property type="component" value="Unassembled WGS sequence"/>
</dbReference>
<protein>
    <recommendedName>
        <fullName evidence="3">HTH tetR-type domain-containing protein</fullName>
    </recommendedName>
</protein>
<dbReference type="GO" id="GO:0000976">
    <property type="term" value="F:transcription cis-regulatory region binding"/>
    <property type="evidence" value="ECO:0007669"/>
    <property type="project" value="TreeGrafter"/>
</dbReference>
<dbReference type="PROSITE" id="PS50977">
    <property type="entry name" value="HTH_TETR_2"/>
    <property type="match status" value="1"/>
</dbReference>
<dbReference type="InterPro" id="IPR041669">
    <property type="entry name" value="TetR_C_15"/>
</dbReference>
<evidence type="ECO:0000256" key="2">
    <source>
        <dbReference type="PROSITE-ProRule" id="PRU00335"/>
    </source>
</evidence>
<organism evidence="4 5">
    <name type="scientific">Aliterella atlantica CENA595</name>
    <dbReference type="NCBI Taxonomy" id="1618023"/>
    <lineage>
        <taxon>Bacteria</taxon>
        <taxon>Bacillati</taxon>
        <taxon>Cyanobacteriota</taxon>
        <taxon>Cyanophyceae</taxon>
        <taxon>Chroococcidiopsidales</taxon>
        <taxon>Aliterellaceae</taxon>
        <taxon>Aliterella</taxon>
    </lineage>
</organism>
<dbReference type="PATRIC" id="fig|1618023.3.peg.3980"/>
<dbReference type="GO" id="GO:0003700">
    <property type="term" value="F:DNA-binding transcription factor activity"/>
    <property type="evidence" value="ECO:0007669"/>
    <property type="project" value="TreeGrafter"/>
</dbReference>
<comment type="caution">
    <text evidence="4">The sequence shown here is derived from an EMBL/GenBank/DDBJ whole genome shotgun (WGS) entry which is preliminary data.</text>
</comment>